<dbReference type="AlphaFoldDB" id="A0A4Q0T578"/>
<sequence length="48" mass="5241">MCGFHCVFSHDALCHDFFDCTRMGCFPIVGAEAMNLTGAASKPEWQSA</sequence>
<protein>
    <submittedName>
        <fullName evidence="1">Uncharacterized protein</fullName>
    </submittedName>
</protein>
<dbReference type="EMBL" id="RDSM01000001">
    <property type="protein sequence ID" value="RXH56766.1"/>
    <property type="molecule type" value="Genomic_DNA"/>
</dbReference>
<organism evidence="1 2">
    <name type="scientific">Granulicella sibirica</name>
    <dbReference type="NCBI Taxonomy" id="2479048"/>
    <lineage>
        <taxon>Bacteria</taxon>
        <taxon>Pseudomonadati</taxon>
        <taxon>Acidobacteriota</taxon>
        <taxon>Terriglobia</taxon>
        <taxon>Terriglobales</taxon>
        <taxon>Acidobacteriaceae</taxon>
        <taxon>Granulicella</taxon>
    </lineage>
</organism>
<dbReference type="Proteomes" id="UP000289437">
    <property type="component" value="Unassembled WGS sequence"/>
</dbReference>
<reference evidence="1 2" key="1">
    <citation type="submission" date="2018-11" db="EMBL/GenBank/DDBJ databases">
        <authorList>
            <person name="Mardanov A.V."/>
            <person name="Ravin N.V."/>
            <person name="Dedysh S.N."/>
        </authorList>
    </citation>
    <scope>NUCLEOTIDE SEQUENCE [LARGE SCALE GENOMIC DNA]</scope>
    <source>
        <strain evidence="1 2">AF10</strain>
    </source>
</reference>
<evidence type="ECO:0000313" key="2">
    <source>
        <dbReference type="Proteomes" id="UP000289437"/>
    </source>
</evidence>
<reference evidence="2" key="2">
    <citation type="submission" date="2019-02" db="EMBL/GenBank/DDBJ databases">
        <title>Granulicella sibirica sp. nov., a psychrotolerant acidobacterium isolated from an organic soil layer in forested tundra, West Siberia.</title>
        <authorList>
            <person name="Oshkin I.Y."/>
            <person name="Kulichevskaya I.S."/>
            <person name="Rijpstra W.I.C."/>
            <person name="Sinninghe Damste J.S."/>
            <person name="Rakitin A.L."/>
            <person name="Ravin N.V."/>
            <person name="Dedysh S.N."/>
        </authorList>
    </citation>
    <scope>NUCLEOTIDE SEQUENCE [LARGE SCALE GENOMIC DNA]</scope>
    <source>
        <strain evidence="2">AF10</strain>
    </source>
</reference>
<name>A0A4Q0T578_9BACT</name>
<evidence type="ECO:0000313" key="1">
    <source>
        <dbReference type="EMBL" id="RXH56766.1"/>
    </source>
</evidence>
<gene>
    <name evidence="1" type="ORF">GRAN_0076</name>
</gene>
<proteinExistence type="predicted"/>
<comment type="caution">
    <text evidence="1">The sequence shown here is derived from an EMBL/GenBank/DDBJ whole genome shotgun (WGS) entry which is preliminary data.</text>
</comment>
<keyword evidence="2" id="KW-1185">Reference proteome</keyword>
<accession>A0A4Q0T578</accession>